<keyword evidence="1" id="KW-0732">Signal</keyword>
<dbReference type="EMBL" id="FXAU01000006">
    <property type="protein sequence ID" value="SMG43989.1"/>
    <property type="molecule type" value="Genomic_DNA"/>
</dbReference>
<feature type="signal peptide" evidence="1">
    <location>
        <begin position="1"/>
        <end position="19"/>
    </location>
</feature>
<evidence type="ECO:0000256" key="1">
    <source>
        <dbReference type="SAM" id="SignalP"/>
    </source>
</evidence>
<name>A0A1X7KQY8_9SPHI</name>
<accession>A0A1X7KQY8</accession>
<sequence length="291" mass="32934">MIRSLIAILICVCSLSGHAQQDEPAAYAVNEEFNLWNKNKGDMAYVFADVAYIRDNPGLYGKVIDSLQVGAPVIIRSEGYNTMMIKDFYAPWHKIEYLVGSSKKEGFIWLGLLAFNINKDNEGNIWLYGFNKYMNRSNDESTVNLCEVKLLDKNTNLIAKTSYLVTMGGQTYTDAKVFGNMGLEGIRAIHRVGFHGEACGISTEYYYIGWTGSDFVRLPGKSSVSDAGVFYYNEKLLFPSEHNLDPTLIIKDIEEGEVIDIDAEELEYKIKKKRTKYLWNGQVASEIIEMK</sequence>
<proteinExistence type="predicted"/>
<evidence type="ECO:0008006" key="4">
    <source>
        <dbReference type="Google" id="ProtNLM"/>
    </source>
</evidence>
<evidence type="ECO:0000313" key="2">
    <source>
        <dbReference type="EMBL" id="SMG43989.1"/>
    </source>
</evidence>
<dbReference type="Proteomes" id="UP000192980">
    <property type="component" value="Unassembled WGS sequence"/>
</dbReference>
<organism evidence="2 3">
    <name type="scientific">Sphingobacterium psychroaquaticum</name>
    <dbReference type="NCBI Taxonomy" id="561061"/>
    <lineage>
        <taxon>Bacteria</taxon>
        <taxon>Pseudomonadati</taxon>
        <taxon>Bacteroidota</taxon>
        <taxon>Sphingobacteriia</taxon>
        <taxon>Sphingobacteriales</taxon>
        <taxon>Sphingobacteriaceae</taxon>
        <taxon>Sphingobacterium</taxon>
    </lineage>
</organism>
<protein>
    <recommendedName>
        <fullName evidence="4">SH3 domain-containing protein</fullName>
    </recommendedName>
</protein>
<keyword evidence="3" id="KW-1185">Reference proteome</keyword>
<dbReference type="STRING" id="561061.SAMN05660862_3152"/>
<reference evidence="2 3" key="1">
    <citation type="submission" date="2017-04" db="EMBL/GenBank/DDBJ databases">
        <authorList>
            <person name="Afonso C.L."/>
            <person name="Miller P.J."/>
            <person name="Scott M.A."/>
            <person name="Spackman E."/>
            <person name="Goraichik I."/>
            <person name="Dimitrov K.M."/>
            <person name="Suarez D.L."/>
            <person name="Swayne D.E."/>
        </authorList>
    </citation>
    <scope>NUCLEOTIDE SEQUENCE [LARGE SCALE GENOMIC DNA]</scope>
    <source>
        <strain evidence="2 3">DSM 22418</strain>
    </source>
</reference>
<feature type="chain" id="PRO_5012914280" description="SH3 domain-containing protein" evidence="1">
    <location>
        <begin position="20"/>
        <end position="291"/>
    </location>
</feature>
<evidence type="ECO:0000313" key="3">
    <source>
        <dbReference type="Proteomes" id="UP000192980"/>
    </source>
</evidence>
<dbReference type="RefSeq" id="WP_085473852.1">
    <property type="nucleotide sequence ID" value="NZ_FXAU01000006.1"/>
</dbReference>
<dbReference type="AlphaFoldDB" id="A0A1X7KQY8"/>
<gene>
    <name evidence="2" type="ORF">SAMN05660862_3152</name>
</gene>
<dbReference type="OrthoDB" id="743724at2"/>